<dbReference type="InterPro" id="IPR026832">
    <property type="entry name" value="Asteroid"/>
</dbReference>
<dbReference type="EMBL" id="KN817520">
    <property type="protein sequence ID" value="KJA28957.1"/>
    <property type="molecule type" value="Genomic_DNA"/>
</dbReference>
<feature type="region of interest" description="Disordered" evidence="2">
    <location>
        <begin position="499"/>
        <end position="521"/>
    </location>
</feature>
<dbReference type="OrthoDB" id="25987at2759"/>
<dbReference type="STRING" id="945553.A0A0D2LLU7"/>
<accession>A0A0D2LLU7</accession>
<evidence type="ECO:0000256" key="1">
    <source>
        <dbReference type="ARBA" id="ARBA00007398"/>
    </source>
</evidence>
<feature type="region of interest" description="Disordered" evidence="2">
    <location>
        <begin position="551"/>
        <end position="580"/>
    </location>
</feature>
<dbReference type="PANTHER" id="PTHR15665:SF1">
    <property type="entry name" value="PROTEIN ASTEROID HOMOLOG 1"/>
    <property type="match status" value="1"/>
</dbReference>
<comment type="similarity">
    <text evidence="1">Belongs to the asteroid family.</text>
</comment>
<dbReference type="Gene3D" id="3.40.50.1010">
    <property type="entry name" value="5'-nuclease"/>
    <property type="match status" value="1"/>
</dbReference>
<dbReference type="PANTHER" id="PTHR15665">
    <property type="entry name" value="ASTEROID PROTEIN"/>
    <property type="match status" value="1"/>
</dbReference>
<dbReference type="SUPFAM" id="SSF88723">
    <property type="entry name" value="PIN domain-like"/>
    <property type="match status" value="1"/>
</dbReference>
<organism evidence="3 4">
    <name type="scientific">Hypholoma sublateritium (strain FD-334 SS-4)</name>
    <dbReference type="NCBI Taxonomy" id="945553"/>
    <lineage>
        <taxon>Eukaryota</taxon>
        <taxon>Fungi</taxon>
        <taxon>Dikarya</taxon>
        <taxon>Basidiomycota</taxon>
        <taxon>Agaricomycotina</taxon>
        <taxon>Agaricomycetes</taxon>
        <taxon>Agaricomycetidae</taxon>
        <taxon>Agaricales</taxon>
        <taxon>Agaricineae</taxon>
        <taxon>Strophariaceae</taxon>
        <taxon>Hypholoma</taxon>
    </lineage>
</organism>
<dbReference type="AlphaFoldDB" id="A0A0D2LLU7"/>
<dbReference type="InterPro" id="IPR029060">
    <property type="entry name" value="PIN-like_dom_sf"/>
</dbReference>
<dbReference type="OMA" id="PWIYGGE"/>
<feature type="compositionally biased region" description="Acidic residues" evidence="2">
    <location>
        <begin position="506"/>
        <end position="521"/>
    </location>
</feature>
<evidence type="ECO:0008006" key="5">
    <source>
        <dbReference type="Google" id="ProtNLM"/>
    </source>
</evidence>
<sequence length="837" mass="92053">MGVHGLTTYLREKQRLLSTTTLLASSSKNKVPIVVDGWSFIYDVYQSSSLPWVYGGEYIEFVHQVKNVVESWIKVGLQVYFVFDGACPDLKFPTAVARLGQSHVQPAQLFFRTSSSSRSTGRFLNETRILPPLAYSACVHALQTLRSETGGLDLHFADEEGDPFAVELAGRLGGYVVGNDSDFVILNSDGYRGYIPLSDMVWQTTIAEDAEVVNQEDADFQTVKNSKTKRKPSHVTQNLGGLLPPQTTGELSLSFIAYSPETLAKHLNLPSTLLPLFGALVGNDFSKESESNSRKIQALFFERNLSLSQRIGKVATAMHSVISPGTPRRKAKHQVGSVMDLIDQTVNTLLGRQVTTMGTGEIEQIVEKIVNATLQYAIPKYGGDVAGREGLWATSVCALHDPEACSILPMISHNVMRQAEKSDQADPNLLQAREKYLDAYRNGFLAPDIMDVLNTGTSWPRIFLENPDLETVGRSIGRPIREWIYAILDDTVGLPASDIEGNTTDLDGDGSTDMANEDDDEDELIDVVESDSDNDSAMPSDFLAPLKGELHRLHGGPDDASDDAATDPPASIISHRTLSRSPPTVTDYLRRGTRVASEVVNVTPISELLSSISLSDYITENAPPLILRSEEDRLTIFLRILHSDVPSVRQLSPKVMQAVLSVRWVVKTLHTRWEQSSSKEREKERWSKNEVQAFLSSFRWATEDLATADQIKSTPPPIDDRNIQLTAQMLMALESVEQLAQTLLLTDRIPGNVHQFSGKAFHALLTGSAYFSPSLAAGVWESAEAELADAFQQERAKKAKKIKAEKPAPAPVRNKGKSSKHGLFSMLGDVDASDVDA</sequence>
<protein>
    <recommendedName>
        <fullName evidence="5">Asteroid domain-containing protein</fullName>
    </recommendedName>
</protein>
<proteinExistence type="inferred from homology"/>
<evidence type="ECO:0000313" key="3">
    <source>
        <dbReference type="EMBL" id="KJA28957.1"/>
    </source>
</evidence>
<keyword evidence="4" id="KW-1185">Reference proteome</keyword>
<evidence type="ECO:0000256" key="2">
    <source>
        <dbReference type="SAM" id="MobiDB-lite"/>
    </source>
</evidence>
<gene>
    <name evidence="3" type="ORF">HYPSUDRAFT_33419</name>
</gene>
<feature type="region of interest" description="Disordered" evidence="2">
    <location>
        <begin position="798"/>
        <end position="837"/>
    </location>
</feature>
<evidence type="ECO:0000313" key="4">
    <source>
        <dbReference type="Proteomes" id="UP000054270"/>
    </source>
</evidence>
<name>A0A0D2LLU7_HYPSF</name>
<reference evidence="4" key="1">
    <citation type="submission" date="2014-04" db="EMBL/GenBank/DDBJ databases">
        <title>Evolutionary Origins and Diversification of the Mycorrhizal Mutualists.</title>
        <authorList>
            <consortium name="DOE Joint Genome Institute"/>
            <consortium name="Mycorrhizal Genomics Consortium"/>
            <person name="Kohler A."/>
            <person name="Kuo A."/>
            <person name="Nagy L.G."/>
            <person name="Floudas D."/>
            <person name="Copeland A."/>
            <person name="Barry K.W."/>
            <person name="Cichocki N."/>
            <person name="Veneault-Fourrey C."/>
            <person name="LaButti K."/>
            <person name="Lindquist E.A."/>
            <person name="Lipzen A."/>
            <person name="Lundell T."/>
            <person name="Morin E."/>
            <person name="Murat C."/>
            <person name="Riley R."/>
            <person name="Ohm R."/>
            <person name="Sun H."/>
            <person name="Tunlid A."/>
            <person name="Henrissat B."/>
            <person name="Grigoriev I.V."/>
            <person name="Hibbett D.S."/>
            <person name="Martin F."/>
        </authorList>
    </citation>
    <scope>NUCLEOTIDE SEQUENCE [LARGE SCALE GENOMIC DNA]</scope>
    <source>
        <strain evidence="4">FD-334 SS-4</strain>
    </source>
</reference>
<dbReference type="Proteomes" id="UP000054270">
    <property type="component" value="Unassembled WGS sequence"/>
</dbReference>